<evidence type="ECO:0000256" key="7">
    <source>
        <dbReference type="ARBA" id="ARBA00023080"/>
    </source>
</evidence>
<dbReference type="InterPro" id="IPR006330">
    <property type="entry name" value="Ado/ade_deaminase"/>
</dbReference>
<keyword evidence="5 9" id="KW-0378">Hydrolase</keyword>
<evidence type="ECO:0000256" key="1">
    <source>
        <dbReference type="ARBA" id="ARBA00001947"/>
    </source>
</evidence>
<dbReference type="SUPFAM" id="SSF51556">
    <property type="entry name" value="Metallo-dependent hydrolases"/>
    <property type="match status" value="1"/>
</dbReference>
<proteinExistence type="inferred from homology"/>
<dbReference type="Pfam" id="PF00962">
    <property type="entry name" value="A_deaminase"/>
    <property type="match status" value="1"/>
</dbReference>
<dbReference type="PANTHER" id="PTHR11409">
    <property type="entry name" value="ADENOSINE DEAMINASE"/>
    <property type="match status" value="1"/>
</dbReference>
<evidence type="ECO:0000259" key="8">
    <source>
        <dbReference type="Pfam" id="PF00962"/>
    </source>
</evidence>
<keyword evidence="4" id="KW-0479">Metal-binding</keyword>
<dbReference type="PANTHER" id="PTHR11409:SF43">
    <property type="entry name" value="ADENOSINE DEAMINASE"/>
    <property type="match status" value="1"/>
</dbReference>
<accession>A0A553K530</accession>
<protein>
    <recommendedName>
        <fullName evidence="3">adenosine deaminase</fullName>
        <ecNumber evidence="3">3.5.4.4</ecNumber>
    </recommendedName>
</protein>
<dbReference type="Proteomes" id="UP000317638">
    <property type="component" value="Unassembled WGS sequence"/>
</dbReference>
<evidence type="ECO:0000313" key="9">
    <source>
        <dbReference type="EMBL" id="TRY19807.1"/>
    </source>
</evidence>
<dbReference type="GO" id="GO:0046103">
    <property type="term" value="P:inosine biosynthetic process"/>
    <property type="evidence" value="ECO:0007669"/>
    <property type="project" value="TreeGrafter"/>
</dbReference>
<dbReference type="GO" id="GO:0009117">
    <property type="term" value="P:nucleotide metabolic process"/>
    <property type="evidence" value="ECO:0007669"/>
    <property type="project" value="UniProtKB-KW"/>
</dbReference>
<dbReference type="EMBL" id="VKKG01000001">
    <property type="protein sequence ID" value="TRY19807.1"/>
    <property type="molecule type" value="Genomic_DNA"/>
</dbReference>
<dbReference type="GO" id="GO:0004000">
    <property type="term" value="F:adenosine deaminase activity"/>
    <property type="evidence" value="ECO:0007669"/>
    <property type="project" value="UniProtKB-ARBA"/>
</dbReference>
<dbReference type="FunFam" id="3.20.20.140:FF:000020">
    <property type="entry name" value="Adenosine deaminase"/>
    <property type="match status" value="1"/>
</dbReference>
<sequence>MLSIDDLRGLPKVALHDHLDGGLRPQTVIEHCAANGHELPTTDPEELRRWFFEAADSGTLVRYLETFDHTVAAMQTAEQIKRVAHEFVLDQALDGVVYAEARYAPEQHLGQGLTLGEVVEAVRDGLDSGMAEAEASGHAIVARQLVTSMRHGEPTLAIAELAVEYRDQGVAGFDIAGAEDGFPPSRFREAFEYLRRASVFYTIHAGEASGPESMWEAIQLCHANRIGHGVRIVEDITRDEQGRARLGRLASYVRDAQIPLEVAPSSNLQTGIADTIAEHPVGTLWKLGFNVTINCDNRLQSATTMSREFERLVTDLGWGIDDVERATLNAMNAAFLPHDERVALIQGIIKPSYTAFRAGWDS</sequence>
<evidence type="ECO:0000256" key="6">
    <source>
        <dbReference type="ARBA" id="ARBA00022833"/>
    </source>
</evidence>
<feature type="domain" description="Adenosine deaminase" evidence="8">
    <location>
        <begin position="11"/>
        <end position="350"/>
    </location>
</feature>
<dbReference type="GO" id="GO:0005829">
    <property type="term" value="C:cytosol"/>
    <property type="evidence" value="ECO:0007669"/>
    <property type="project" value="TreeGrafter"/>
</dbReference>
<dbReference type="InterPro" id="IPR032466">
    <property type="entry name" value="Metal_Hydrolase"/>
</dbReference>
<dbReference type="AlphaFoldDB" id="A0A553K530"/>
<comment type="cofactor">
    <cofactor evidence="1">
        <name>Zn(2+)</name>
        <dbReference type="ChEBI" id="CHEBI:29105"/>
    </cofactor>
</comment>
<name>A0A553K530_9ACTN</name>
<dbReference type="NCBIfam" id="TIGR01430">
    <property type="entry name" value="aden_deam"/>
    <property type="match status" value="1"/>
</dbReference>
<gene>
    <name evidence="9" type="ORF">FOJ82_02695</name>
</gene>
<evidence type="ECO:0000256" key="2">
    <source>
        <dbReference type="ARBA" id="ARBA00006676"/>
    </source>
</evidence>
<dbReference type="EC" id="3.5.4.4" evidence="3"/>
<comment type="similarity">
    <text evidence="2">Belongs to the metallo-dependent hydrolases superfamily. Adenosine and AMP deaminases family.</text>
</comment>
<keyword evidence="7" id="KW-0546">Nucleotide metabolism</keyword>
<comment type="caution">
    <text evidence="9">The sequence shown here is derived from an EMBL/GenBank/DDBJ whole genome shotgun (WGS) entry which is preliminary data.</text>
</comment>
<dbReference type="NCBIfam" id="NF006847">
    <property type="entry name" value="PRK09358.1-2"/>
    <property type="match status" value="1"/>
</dbReference>
<organism evidence="9 10">
    <name type="scientific">Tessaracoccus rhinocerotis</name>
    <dbReference type="NCBI Taxonomy" id="1689449"/>
    <lineage>
        <taxon>Bacteria</taxon>
        <taxon>Bacillati</taxon>
        <taxon>Actinomycetota</taxon>
        <taxon>Actinomycetes</taxon>
        <taxon>Propionibacteriales</taxon>
        <taxon>Propionibacteriaceae</taxon>
        <taxon>Tessaracoccus</taxon>
    </lineage>
</organism>
<dbReference type="Gene3D" id="3.20.20.140">
    <property type="entry name" value="Metal-dependent hydrolases"/>
    <property type="match status" value="1"/>
</dbReference>
<evidence type="ECO:0000313" key="10">
    <source>
        <dbReference type="Proteomes" id="UP000317638"/>
    </source>
</evidence>
<evidence type="ECO:0000256" key="3">
    <source>
        <dbReference type="ARBA" id="ARBA00012784"/>
    </source>
</evidence>
<evidence type="ECO:0000256" key="5">
    <source>
        <dbReference type="ARBA" id="ARBA00022801"/>
    </source>
</evidence>
<dbReference type="GO" id="GO:0006154">
    <property type="term" value="P:adenosine catabolic process"/>
    <property type="evidence" value="ECO:0007669"/>
    <property type="project" value="TreeGrafter"/>
</dbReference>
<keyword evidence="10" id="KW-1185">Reference proteome</keyword>
<evidence type="ECO:0000256" key="4">
    <source>
        <dbReference type="ARBA" id="ARBA00022723"/>
    </source>
</evidence>
<dbReference type="GO" id="GO:0046872">
    <property type="term" value="F:metal ion binding"/>
    <property type="evidence" value="ECO:0007669"/>
    <property type="project" value="UniProtKB-KW"/>
</dbReference>
<dbReference type="InterPro" id="IPR001365">
    <property type="entry name" value="A_deaminase_dom"/>
</dbReference>
<dbReference type="GO" id="GO:0043103">
    <property type="term" value="P:hypoxanthine salvage"/>
    <property type="evidence" value="ECO:0007669"/>
    <property type="project" value="TreeGrafter"/>
</dbReference>
<dbReference type="RefSeq" id="WP_143936894.1">
    <property type="nucleotide sequence ID" value="NZ_VKKG01000001.1"/>
</dbReference>
<keyword evidence="6" id="KW-0862">Zinc</keyword>
<dbReference type="OrthoDB" id="9779574at2"/>
<reference evidence="9 10" key="1">
    <citation type="submission" date="2019-07" db="EMBL/GenBank/DDBJ databases">
        <authorList>
            <person name="Zhou L.-Y."/>
        </authorList>
    </citation>
    <scope>NUCLEOTIDE SEQUENCE [LARGE SCALE GENOMIC DNA]</scope>
    <source>
        <strain evidence="9 10">YIM 101269</strain>
    </source>
</reference>